<dbReference type="InterPro" id="IPR035906">
    <property type="entry name" value="MetI-like_sf"/>
</dbReference>
<feature type="transmembrane region" description="Helical" evidence="8">
    <location>
        <begin position="329"/>
        <end position="351"/>
    </location>
</feature>
<feature type="transmembrane region" description="Helical" evidence="8">
    <location>
        <begin position="458"/>
        <end position="476"/>
    </location>
</feature>
<evidence type="ECO:0000313" key="11">
    <source>
        <dbReference type="Proteomes" id="UP000296706"/>
    </source>
</evidence>
<sequence>MFRWVERAALPAGVLATLATLAVVFYYPVATVLSEAVLDAGRPTAGPLREVLTDPFYTGVAHHLFVDPLGVPAGLLDWIARGFPDVRLGLFGFTAYQAALSTVASVVLGLPGAYVLSRYDFRGRRTLRALTIVPFVLPSIMVAVGFVAMFGRTGLLNDVLTGLGLGRVELLYTLEAIIVAHAFYNAPLVTRLVTTAWESVDRRQVESARAMGASPLSAFRDVVLPAILPSLLTAALLTFVFTFMSFPIVLALGDLRLATVEVWVFARVQALDLSEAATLATLETVLSLALTYLYLRYEARQRSTSGAGQSLPRKSLTVGWQTLRSPTRLAIFAYGVVAVVVFVGPLLSLLVESVTAPDGSFTTAYYEFLLAQQASTAVGTTRPLPAIVNSIVYGVGTLALAVPMGVVVAILATRGGRGSRLAEAILTAPLAVSGIVVGLGLLQTMVFGTVLFGYRLTAAGPIAIVAAHAAAAYPFVTRNVAPALGGLESRYRDAARSLGATRLRALLEIELPLIGAAVLAGAAFAFAISVGEFDSTVLLAEGVDSYTMPVALERYVNNRSLGPNLGPATAMGTVLLLVTGLSFVAIDRLGGRWEP</sequence>
<feature type="transmembrane region" description="Helical" evidence="8">
    <location>
        <begin position="95"/>
        <end position="117"/>
    </location>
</feature>
<comment type="subcellular location">
    <subcellularLocation>
        <location evidence="1">Cell inner membrane</location>
        <topology evidence="1">Multi-pass membrane protein</topology>
    </subcellularLocation>
    <subcellularLocation>
        <location evidence="8">Cell membrane</location>
        <topology evidence="8">Multi-pass membrane protein</topology>
    </subcellularLocation>
</comment>
<keyword evidence="6 8" id="KW-1133">Transmembrane helix</keyword>
<evidence type="ECO:0000256" key="1">
    <source>
        <dbReference type="ARBA" id="ARBA00004429"/>
    </source>
</evidence>
<feature type="transmembrane region" description="Helical" evidence="8">
    <location>
        <begin position="511"/>
        <end position="530"/>
    </location>
</feature>
<dbReference type="AlphaFoldDB" id="A0A4D6HJK2"/>
<feature type="transmembrane region" description="Helical" evidence="8">
    <location>
        <begin position="391"/>
        <end position="412"/>
    </location>
</feature>
<feature type="transmembrane region" description="Helical" evidence="8">
    <location>
        <begin position="273"/>
        <end position="295"/>
    </location>
</feature>
<dbReference type="GeneID" id="39847906"/>
<dbReference type="GO" id="GO:0005886">
    <property type="term" value="C:plasma membrane"/>
    <property type="evidence" value="ECO:0007669"/>
    <property type="project" value="UniProtKB-SubCell"/>
</dbReference>
<feature type="transmembrane region" description="Helical" evidence="8">
    <location>
        <begin position="565"/>
        <end position="586"/>
    </location>
</feature>
<dbReference type="PANTHER" id="PTHR43357:SF4">
    <property type="entry name" value="INNER MEMBRANE ABC TRANSPORTER PERMEASE PROTEIN YDCV"/>
    <property type="match status" value="1"/>
</dbReference>
<feature type="transmembrane region" description="Helical" evidence="8">
    <location>
        <begin position="226"/>
        <end position="253"/>
    </location>
</feature>
<dbReference type="SUPFAM" id="SSF161098">
    <property type="entry name" value="MetI-like"/>
    <property type="match status" value="2"/>
</dbReference>
<feature type="domain" description="ABC transmembrane type-1" evidence="9">
    <location>
        <begin position="91"/>
        <end position="294"/>
    </location>
</feature>
<dbReference type="Gene3D" id="1.10.3720.10">
    <property type="entry name" value="MetI-like"/>
    <property type="match status" value="2"/>
</dbReference>
<feature type="transmembrane region" description="Helical" evidence="8">
    <location>
        <begin position="129"/>
        <end position="150"/>
    </location>
</feature>
<evidence type="ECO:0000256" key="3">
    <source>
        <dbReference type="ARBA" id="ARBA00022475"/>
    </source>
</evidence>
<evidence type="ECO:0000313" key="10">
    <source>
        <dbReference type="EMBL" id="QCC52907.1"/>
    </source>
</evidence>
<evidence type="ECO:0000259" key="9">
    <source>
        <dbReference type="PROSITE" id="PS50928"/>
    </source>
</evidence>
<feature type="domain" description="ABC transmembrane type-1" evidence="9">
    <location>
        <begin position="387"/>
        <end position="586"/>
    </location>
</feature>
<protein>
    <submittedName>
        <fullName evidence="10">Iron ABC transporter permease</fullName>
    </submittedName>
</protein>
<evidence type="ECO:0000256" key="2">
    <source>
        <dbReference type="ARBA" id="ARBA00022448"/>
    </source>
</evidence>
<dbReference type="CDD" id="cd06261">
    <property type="entry name" value="TM_PBP2"/>
    <property type="match status" value="2"/>
</dbReference>
<evidence type="ECO:0000256" key="6">
    <source>
        <dbReference type="ARBA" id="ARBA00022989"/>
    </source>
</evidence>
<gene>
    <name evidence="10" type="ORF">DV733_08545</name>
</gene>
<dbReference type="Pfam" id="PF00528">
    <property type="entry name" value="BPD_transp_1"/>
    <property type="match status" value="2"/>
</dbReference>
<name>A0A4D6HJK2_9EURY</name>
<dbReference type="PROSITE" id="PS50928">
    <property type="entry name" value="ABC_TM1"/>
    <property type="match status" value="2"/>
</dbReference>
<feature type="transmembrane region" description="Helical" evidence="8">
    <location>
        <begin position="12"/>
        <end position="29"/>
    </location>
</feature>
<keyword evidence="4" id="KW-0997">Cell inner membrane</keyword>
<proteinExistence type="inferred from homology"/>
<dbReference type="Proteomes" id="UP000296706">
    <property type="component" value="Chromosome"/>
</dbReference>
<dbReference type="GO" id="GO:0055085">
    <property type="term" value="P:transmembrane transport"/>
    <property type="evidence" value="ECO:0007669"/>
    <property type="project" value="InterPro"/>
</dbReference>
<dbReference type="OrthoDB" id="86208at2157"/>
<keyword evidence="3" id="KW-1003">Cell membrane</keyword>
<comment type="similarity">
    <text evidence="8">Belongs to the binding-protein-dependent transport system permease family.</text>
</comment>
<evidence type="ECO:0000256" key="8">
    <source>
        <dbReference type="RuleBase" id="RU363032"/>
    </source>
</evidence>
<dbReference type="PANTHER" id="PTHR43357">
    <property type="entry name" value="INNER MEMBRANE ABC TRANSPORTER PERMEASE PROTEIN YDCV"/>
    <property type="match status" value="1"/>
</dbReference>
<accession>A0A4D6HJK2</accession>
<reference evidence="10 11" key="1">
    <citation type="journal article" date="2019" name="Nat. Commun.">
        <title>A new type of DNA phosphorothioation-based antiviral system in archaea.</title>
        <authorList>
            <person name="Xiong L."/>
            <person name="Liu S."/>
            <person name="Chen S."/>
            <person name="Xiao Y."/>
            <person name="Zhu B."/>
            <person name="Gao Y."/>
            <person name="Zhang Y."/>
            <person name="Chen B."/>
            <person name="Luo J."/>
            <person name="Deng Z."/>
            <person name="Chen X."/>
            <person name="Wang L."/>
            <person name="Chen S."/>
        </authorList>
    </citation>
    <scope>NUCLEOTIDE SEQUENCE [LARGE SCALE GENOMIC DNA]</scope>
    <source>
        <strain evidence="10 11">CBA1105</strain>
    </source>
</reference>
<keyword evidence="11" id="KW-1185">Reference proteome</keyword>
<feature type="transmembrane region" description="Helical" evidence="8">
    <location>
        <begin position="424"/>
        <end position="452"/>
    </location>
</feature>
<keyword evidence="5 8" id="KW-0812">Transmembrane</keyword>
<feature type="transmembrane region" description="Helical" evidence="8">
    <location>
        <begin position="170"/>
        <end position="193"/>
    </location>
</feature>
<evidence type="ECO:0000256" key="4">
    <source>
        <dbReference type="ARBA" id="ARBA00022519"/>
    </source>
</evidence>
<organism evidence="10 11">
    <name type="scientific">Halapricum salinum</name>
    <dbReference type="NCBI Taxonomy" id="1457250"/>
    <lineage>
        <taxon>Archaea</taxon>
        <taxon>Methanobacteriati</taxon>
        <taxon>Methanobacteriota</taxon>
        <taxon>Stenosarchaea group</taxon>
        <taxon>Halobacteria</taxon>
        <taxon>Halobacteriales</taxon>
        <taxon>Haloarculaceae</taxon>
        <taxon>Halapricum</taxon>
    </lineage>
</organism>
<keyword evidence="2 8" id="KW-0813">Transport</keyword>
<evidence type="ECO:0000256" key="7">
    <source>
        <dbReference type="ARBA" id="ARBA00023136"/>
    </source>
</evidence>
<evidence type="ECO:0000256" key="5">
    <source>
        <dbReference type="ARBA" id="ARBA00022692"/>
    </source>
</evidence>
<dbReference type="KEGG" id="hsn:DV733_08545"/>
<dbReference type="STRING" id="1457250.GCA_000755225_01193"/>
<dbReference type="RefSeq" id="WP_049995357.1">
    <property type="nucleotide sequence ID" value="NZ_CP031310.1"/>
</dbReference>
<dbReference type="InterPro" id="IPR000515">
    <property type="entry name" value="MetI-like"/>
</dbReference>
<dbReference type="EMBL" id="CP031310">
    <property type="protein sequence ID" value="QCC52907.1"/>
    <property type="molecule type" value="Genomic_DNA"/>
</dbReference>
<keyword evidence="7 8" id="KW-0472">Membrane</keyword>